<dbReference type="Pfam" id="PF00583">
    <property type="entry name" value="Acetyltransf_1"/>
    <property type="match status" value="1"/>
</dbReference>
<dbReference type="PANTHER" id="PTHR43420:SF51">
    <property type="entry name" value="PEPTIDYL-LYSINE N-ACETYLTRANSFERASE YIAC"/>
    <property type="match status" value="1"/>
</dbReference>
<evidence type="ECO:0000313" key="5">
    <source>
        <dbReference type="Proteomes" id="UP000051401"/>
    </source>
</evidence>
<dbReference type="Gene3D" id="3.40.630.30">
    <property type="match status" value="1"/>
</dbReference>
<protein>
    <submittedName>
        <fullName evidence="4">Alanine acetyltransferase</fullName>
    </submittedName>
</protein>
<dbReference type="PATRIC" id="fig|540747.5.peg.389"/>
<dbReference type="RefSeq" id="WP_057812715.1">
    <property type="nucleotide sequence ID" value="NZ_CP031598.1"/>
</dbReference>
<proteinExistence type="predicted"/>
<evidence type="ECO:0000256" key="2">
    <source>
        <dbReference type="ARBA" id="ARBA00023315"/>
    </source>
</evidence>
<keyword evidence="1 4" id="KW-0808">Transferase</keyword>
<dbReference type="OrthoDB" id="9804026at2"/>
<reference evidence="4 5" key="1">
    <citation type="submission" date="2015-04" db="EMBL/GenBank/DDBJ databases">
        <title>The draft genome sequence of Roseovarius indicus B108T.</title>
        <authorList>
            <person name="Li G."/>
            <person name="Lai Q."/>
            <person name="Shao Z."/>
            <person name="Yan P."/>
        </authorList>
    </citation>
    <scope>NUCLEOTIDE SEQUENCE [LARGE SCALE GENOMIC DNA]</scope>
    <source>
        <strain evidence="4 5">B108</strain>
    </source>
</reference>
<keyword evidence="5" id="KW-1185">Reference proteome</keyword>
<accession>A0A0T5PEE5</accession>
<dbReference type="EMBL" id="LAXI01000001">
    <property type="protein sequence ID" value="KRS19623.1"/>
    <property type="molecule type" value="Genomic_DNA"/>
</dbReference>
<dbReference type="Proteomes" id="UP000051401">
    <property type="component" value="Unassembled WGS sequence"/>
</dbReference>
<name>A0A0T5PEE5_9RHOB</name>
<keyword evidence="2" id="KW-0012">Acyltransferase</keyword>
<dbReference type="PROSITE" id="PS51186">
    <property type="entry name" value="GNAT"/>
    <property type="match status" value="1"/>
</dbReference>
<dbReference type="AlphaFoldDB" id="A0A0T5PEE5"/>
<comment type="caution">
    <text evidence="4">The sequence shown here is derived from an EMBL/GenBank/DDBJ whole genome shotgun (WGS) entry which is preliminary data.</text>
</comment>
<evidence type="ECO:0000256" key="1">
    <source>
        <dbReference type="ARBA" id="ARBA00022679"/>
    </source>
</evidence>
<dbReference type="STRING" id="540747.SAMN04488031_102619"/>
<gene>
    <name evidence="4" type="ORF">XM52_01930</name>
</gene>
<evidence type="ECO:0000313" key="4">
    <source>
        <dbReference type="EMBL" id="KRS19623.1"/>
    </source>
</evidence>
<dbReference type="CDD" id="cd04301">
    <property type="entry name" value="NAT_SF"/>
    <property type="match status" value="1"/>
</dbReference>
<dbReference type="InterPro" id="IPR016181">
    <property type="entry name" value="Acyl_CoA_acyltransferase"/>
</dbReference>
<dbReference type="InterPro" id="IPR050680">
    <property type="entry name" value="YpeA/RimI_acetyltransf"/>
</dbReference>
<dbReference type="GO" id="GO:0016747">
    <property type="term" value="F:acyltransferase activity, transferring groups other than amino-acyl groups"/>
    <property type="evidence" value="ECO:0007669"/>
    <property type="project" value="InterPro"/>
</dbReference>
<dbReference type="InterPro" id="IPR000182">
    <property type="entry name" value="GNAT_dom"/>
</dbReference>
<dbReference type="PANTHER" id="PTHR43420">
    <property type="entry name" value="ACETYLTRANSFERASE"/>
    <property type="match status" value="1"/>
</dbReference>
<dbReference type="SUPFAM" id="SSF55729">
    <property type="entry name" value="Acyl-CoA N-acyltransferases (Nat)"/>
    <property type="match status" value="1"/>
</dbReference>
<sequence length="137" mass="14593">MTPEEMATCHARAFAGQGRAWSEQEFADLLESPHVFAIGDGCAFALGRAVADEAELLTIATDPAHRRKGLGRETLSAFEAGAVARGVTRAFLEVSDGNTGAIALYRAAGYAETGRRKGYYQTPDGREDALLMEKALG</sequence>
<organism evidence="4 5">
    <name type="scientific">Roseovarius indicus</name>
    <dbReference type="NCBI Taxonomy" id="540747"/>
    <lineage>
        <taxon>Bacteria</taxon>
        <taxon>Pseudomonadati</taxon>
        <taxon>Pseudomonadota</taxon>
        <taxon>Alphaproteobacteria</taxon>
        <taxon>Rhodobacterales</taxon>
        <taxon>Roseobacteraceae</taxon>
        <taxon>Roseovarius</taxon>
    </lineage>
</organism>
<feature type="domain" description="N-acetyltransferase" evidence="3">
    <location>
        <begin position="1"/>
        <end position="137"/>
    </location>
</feature>
<evidence type="ECO:0000259" key="3">
    <source>
        <dbReference type="PROSITE" id="PS51186"/>
    </source>
</evidence>